<dbReference type="Gene3D" id="1.20.1250.20">
    <property type="entry name" value="MFS general substrate transporter like domains"/>
    <property type="match status" value="1"/>
</dbReference>
<dbReference type="InterPro" id="IPR036259">
    <property type="entry name" value="MFS_trans_sf"/>
</dbReference>
<dbReference type="Pfam" id="PF00083">
    <property type="entry name" value="Sugar_tr"/>
    <property type="match status" value="1"/>
</dbReference>
<dbReference type="EMBL" id="ABYS02000003">
    <property type="protein sequence ID" value="EEP21875.1"/>
    <property type="molecule type" value="Genomic_DNA"/>
</dbReference>
<evidence type="ECO:0000256" key="3">
    <source>
        <dbReference type="ARBA" id="ARBA00022989"/>
    </source>
</evidence>
<evidence type="ECO:0000256" key="2">
    <source>
        <dbReference type="ARBA" id="ARBA00022692"/>
    </source>
</evidence>
<protein>
    <recommendedName>
        <fullName evidence="7">Major facilitator superfamily (MFS) profile domain-containing protein</fullName>
    </recommendedName>
</protein>
<gene>
    <name evidence="5" type="ORF">BIFANG_02271</name>
</gene>
<evidence type="ECO:0000256" key="1">
    <source>
        <dbReference type="ARBA" id="ARBA00004370"/>
    </source>
</evidence>
<evidence type="ECO:0000313" key="6">
    <source>
        <dbReference type="Proteomes" id="UP000006408"/>
    </source>
</evidence>
<sequence>MMVVARIILGLAVFAVFAVLSIPFVARCVPETKGRSLEEIERDLVRR</sequence>
<comment type="caution">
    <text evidence="5">The sequence shown here is derived from an EMBL/GenBank/DDBJ whole genome shotgun (WGS) entry which is preliminary data.</text>
</comment>
<dbReference type="PATRIC" id="fig|518635.7.peg.248"/>
<keyword evidence="2" id="KW-0812">Transmembrane</keyword>
<proteinExistence type="predicted"/>
<comment type="subcellular location">
    <subcellularLocation>
        <location evidence="1">Membrane</location>
    </subcellularLocation>
</comment>
<evidence type="ECO:0000256" key="4">
    <source>
        <dbReference type="ARBA" id="ARBA00023136"/>
    </source>
</evidence>
<reference evidence="5" key="1">
    <citation type="submission" date="2009-04" db="EMBL/GenBank/DDBJ databases">
        <authorList>
            <person name="Weinstock G."/>
            <person name="Sodergren E."/>
            <person name="Clifton S."/>
            <person name="Fulton L."/>
            <person name="Fulton B."/>
            <person name="Courtney L."/>
            <person name="Fronick C."/>
            <person name="Harrison M."/>
            <person name="Strong C."/>
            <person name="Farmer C."/>
            <person name="Delahaunty K."/>
            <person name="Markovic C."/>
            <person name="Hall O."/>
            <person name="Minx P."/>
            <person name="Tomlinson C."/>
            <person name="Mitreva M."/>
            <person name="Nelson J."/>
            <person name="Hou S."/>
            <person name="Wollam A."/>
            <person name="Pepin K.H."/>
            <person name="Johnson M."/>
            <person name="Bhonagiri V."/>
            <person name="Nash W.E."/>
            <person name="Warren W."/>
            <person name="Chinwalla A."/>
            <person name="Mardis E.R."/>
            <person name="Wilson R.K."/>
        </authorList>
    </citation>
    <scope>NUCLEOTIDE SEQUENCE [LARGE SCALE GENOMIC DNA]</scope>
    <source>
        <strain evidence="5">DSM 20098</strain>
    </source>
</reference>
<dbReference type="HOGENOM" id="CLU_3165099_0_0_11"/>
<evidence type="ECO:0008006" key="7">
    <source>
        <dbReference type="Google" id="ProtNLM"/>
    </source>
</evidence>
<dbReference type="GO" id="GO:0022857">
    <property type="term" value="F:transmembrane transporter activity"/>
    <property type="evidence" value="ECO:0007669"/>
    <property type="project" value="InterPro"/>
</dbReference>
<organism evidence="5 6">
    <name type="scientific">Bifidobacterium angulatum DSM 20098 = JCM 7096</name>
    <dbReference type="NCBI Taxonomy" id="518635"/>
    <lineage>
        <taxon>Bacteria</taxon>
        <taxon>Bacillati</taxon>
        <taxon>Actinomycetota</taxon>
        <taxon>Actinomycetes</taxon>
        <taxon>Bifidobacteriales</taxon>
        <taxon>Bifidobacteriaceae</taxon>
        <taxon>Bifidobacterium</taxon>
    </lineage>
</organism>
<accession>C4FD88</accession>
<evidence type="ECO:0000313" key="5">
    <source>
        <dbReference type="EMBL" id="EEP21875.1"/>
    </source>
</evidence>
<name>C4FD88_9BIFI</name>
<dbReference type="Proteomes" id="UP000006408">
    <property type="component" value="Unassembled WGS sequence"/>
</dbReference>
<keyword evidence="3" id="KW-1133">Transmembrane helix</keyword>
<dbReference type="AlphaFoldDB" id="C4FD88"/>
<dbReference type="InterPro" id="IPR005828">
    <property type="entry name" value="MFS_sugar_transport-like"/>
</dbReference>
<keyword evidence="6" id="KW-1185">Reference proteome</keyword>
<dbReference type="GO" id="GO:0016020">
    <property type="term" value="C:membrane"/>
    <property type="evidence" value="ECO:0007669"/>
    <property type="project" value="UniProtKB-SubCell"/>
</dbReference>
<keyword evidence="4" id="KW-0472">Membrane</keyword>